<dbReference type="EMBL" id="CACTIH010001045">
    <property type="protein sequence ID" value="CAA2962499.1"/>
    <property type="molecule type" value="Genomic_DNA"/>
</dbReference>
<gene>
    <name evidence="1" type="ORF">OLEA9_A010089</name>
</gene>
<evidence type="ECO:0000313" key="1">
    <source>
        <dbReference type="EMBL" id="CAA2962499.1"/>
    </source>
</evidence>
<keyword evidence="2" id="KW-1185">Reference proteome</keyword>
<reference evidence="1 2" key="1">
    <citation type="submission" date="2019-12" db="EMBL/GenBank/DDBJ databases">
        <authorList>
            <person name="Alioto T."/>
            <person name="Alioto T."/>
            <person name="Gomez Garrido J."/>
        </authorList>
    </citation>
    <scope>NUCLEOTIDE SEQUENCE [LARGE SCALE GENOMIC DNA]</scope>
</reference>
<protein>
    <submittedName>
        <fullName evidence="1">Uncharacterized protein</fullName>
    </submittedName>
</protein>
<name>A0A8S0QAY4_OLEEU</name>
<accession>A0A8S0QAY4</accession>
<dbReference type="Gramene" id="OE9A010089T1">
    <property type="protein sequence ID" value="OE9A010089C1"/>
    <property type="gene ID" value="OE9A010089"/>
</dbReference>
<dbReference type="AlphaFoldDB" id="A0A8S0QAY4"/>
<sequence>MATAKDQVDEALDADDRGAERIKEVWIGADHWNGFLEDAGLAGQEGSSDEYAYRGRKVRSSVDPDGIKTVTE</sequence>
<proteinExistence type="predicted"/>
<comment type="caution">
    <text evidence="1">The sequence shown here is derived from an EMBL/GenBank/DDBJ whole genome shotgun (WGS) entry which is preliminary data.</text>
</comment>
<dbReference type="Proteomes" id="UP000594638">
    <property type="component" value="Unassembled WGS sequence"/>
</dbReference>
<evidence type="ECO:0000313" key="2">
    <source>
        <dbReference type="Proteomes" id="UP000594638"/>
    </source>
</evidence>
<organism evidence="1 2">
    <name type="scientific">Olea europaea subsp. europaea</name>
    <dbReference type="NCBI Taxonomy" id="158383"/>
    <lineage>
        <taxon>Eukaryota</taxon>
        <taxon>Viridiplantae</taxon>
        <taxon>Streptophyta</taxon>
        <taxon>Embryophyta</taxon>
        <taxon>Tracheophyta</taxon>
        <taxon>Spermatophyta</taxon>
        <taxon>Magnoliopsida</taxon>
        <taxon>eudicotyledons</taxon>
        <taxon>Gunneridae</taxon>
        <taxon>Pentapetalae</taxon>
        <taxon>asterids</taxon>
        <taxon>lamiids</taxon>
        <taxon>Lamiales</taxon>
        <taxon>Oleaceae</taxon>
        <taxon>Oleeae</taxon>
        <taxon>Olea</taxon>
    </lineage>
</organism>